<evidence type="ECO:0000256" key="10">
    <source>
        <dbReference type="ARBA" id="ARBA00022989"/>
    </source>
</evidence>
<evidence type="ECO:0000256" key="7">
    <source>
        <dbReference type="ARBA" id="ARBA00022692"/>
    </source>
</evidence>
<dbReference type="PANTHER" id="PTHR11435:SF1">
    <property type="entry name" value="NADH-UBIQUINONE OXIDOREDUCTASE CHAIN 6"/>
    <property type="match status" value="1"/>
</dbReference>
<evidence type="ECO:0000256" key="3">
    <source>
        <dbReference type="ARBA" id="ARBA00012944"/>
    </source>
</evidence>
<dbReference type="PANTHER" id="PTHR11435">
    <property type="entry name" value="NADH UBIQUINONE OXIDOREDUCTASE SUBUNIT ND6"/>
    <property type="match status" value="1"/>
</dbReference>
<protein>
    <recommendedName>
        <fullName evidence="4">NADH-ubiquinone oxidoreductase chain 6</fullName>
        <ecNumber evidence="3">7.1.1.2</ecNumber>
    </recommendedName>
    <alternativeName>
        <fullName evidence="14">NADH dehydrogenase subunit 6</fullName>
    </alternativeName>
</protein>
<keyword evidence="7 16" id="KW-0812">Transmembrane</keyword>
<accession>A0A140EG47</accession>
<evidence type="ECO:0000256" key="2">
    <source>
        <dbReference type="ARBA" id="ARBA00005698"/>
    </source>
</evidence>
<keyword evidence="13 16" id="KW-0472">Membrane</keyword>
<evidence type="ECO:0000256" key="9">
    <source>
        <dbReference type="ARBA" id="ARBA00022982"/>
    </source>
</evidence>
<evidence type="ECO:0000256" key="8">
    <source>
        <dbReference type="ARBA" id="ARBA00022967"/>
    </source>
</evidence>
<dbReference type="GO" id="GO:0031966">
    <property type="term" value="C:mitochondrial membrane"/>
    <property type="evidence" value="ECO:0007669"/>
    <property type="project" value="UniProtKB-SubCell"/>
</dbReference>
<evidence type="ECO:0000256" key="4">
    <source>
        <dbReference type="ARBA" id="ARBA00021095"/>
    </source>
</evidence>
<name>A0A140EG47_9COLE</name>
<evidence type="ECO:0000256" key="11">
    <source>
        <dbReference type="ARBA" id="ARBA00023027"/>
    </source>
</evidence>
<evidence type="ECO:0000256" key="15">
    <source>
        <dbReference type="ARBA" id="ARBA00049551"/>
    </source>
</evidence>
<evidence type="ECO:0000256" key="16">
    <source>
        <dbReference type="SAM" id="Phobius"/>
    </source>
</evidence>
<dbReference type="EC" id="7.1.1.2" evidence="3"/>
<evidence type="ECO:0000256" key="6">
    <source>
        <dbReference type="ARBA" id="ARBA00022660"/>
    </source>
</evidence>
<dbReference type="GO" id="GO:0008137">
    <property type="term" value="F:NADH dehydrogenase (ubiquinone) activity"/>
    <property type="evidence" value="ECO:0007669"/>
    <property type="project" value="UniProtKB-EC"/>
</dbReference>
<reference evidence="17" key="1">
    <citation type="submission" date="2015-09" db="EMBL/GenBank/DDBJ databases">
        <title>Capturing the unknown biodiversity of arthropods in tropical forests using metagenomics.</title>
        <authorList>
            <person name="Andujar C."/>
            <person name="Creedy T.J."/>
            <person name="Garner B."/>
            <person name="Canty R."/>
            <person name="Warner H.B."/>
            <person name="Lipecki J."/>
            <person name="Crampton-Platt A."/>
            <person name="Gabrielli M."/>
            <person name="Croydon-Veleslavov I.A."/>
            <person name="Lim J.L."/>
            <person name="Linard B."/>
            <person name="Vogler A."/>
        </authorList>
    </citation>
    <scope>NUCLEOTIDE SEQUENCE</scope>
</reference>
<sequence>MIILMMLLAAIFIQMKHPLSMTLILLMQTIIVSIQTGMVSFMTWFSYIMFLIMIGGMLVLFIYMTSVASNEKFSFKTNDLILPSLGVLIITMMQITSEQMNNPVNMWTQITSTSLVKYFNFPSNLIILMMMIYLFFTLIAVVSISNISYGPLRQKF</sequence>
<feature type="transmembrane region" description="Helical" evidence="16">
    <location>
        <begin position="21"/>
        <end position="41"/>
    </location>
</feature>
<feature type="transmembrane region" description="Helical" evidence="16">
    <location>
        <begin position="47"/>
        <end position="68"/>
    </location>
</feature>
<evidence type="ECO:0000256" key="13">
    <source>
        <dbReference type="ARBA" id="ARBA00023136"/>
    </source>
</evidence>
<keyword evidence="6" id="KW-0679">Respiratory chain</keyword>
<comment type="subcellular location">
    <subcellularLocation>
        <location evidence="1">Mitochondrion membrane</location>
        <topology evidence="1">Multi-pass membrane protein</topology>
    </subcellularLocation>
</comment>
<keyword evidence="8" id="KW-1278">Translocase</keyword>
<evidence type="ECO:0000256" key="1">
    <source>
        <dbReference type="ARBA" id="ARBA00004225"/>
    </source>
</evidence>
<evidence type="ECO:0000256" key="14">
    <source>
        <dbReference type="ARBA" id="ARBA00031019"/>
    </source>
</evidence>
<organism evidence="17">
    <name type="scientific">Histeridae sp. BMNH 1274739</name>
    <dbReference type="NCBI Taxonomy" id="1796508"/>
    <lineage>
        <taxon>Eukaryota</taxon>
        <taxon>Metazoa</taxon>
        <taxon>Ecdysozoa</taxon>
        <taxon>Arthropoda</taxon>
        <taxon>Hexapoda</taxon>
        <taxon>Insecta</taxon>
        <taxon>Pterygota</taxon>
        <taxon>Neoptera</taxon>
        <taxon>Endopterygota</taxon>
        <taxon>Coleoptera</taxon>
        <taxon>Polyphaga</taxon>
        <taxon>Staphyliniformia</taxon>
        <taxon>Histeridae</taxon>
    </lineage>
</organism>
<dbReference type="EMBL" id="KT696264">
    <property type="protein sequence ID" value="AML25668.1"/>
    <property type="molecule type" value="Genomic_DNA"/>
</dbReference>
<dbReference type="AlphaFoldDB" id="A0A140EG47"/>
<evidence type="ECO:0000256" key="12">
    <source>
        <dbReference type="ARBA" id="ARBA00023128"/>
    </source>
</evidence>
<feature type="transmembrane region" description="Helical" evidence="16">
    <location>
        <begin position="80"/>
        <end position="97"/>
    </location>
</feature>
<comment type="similarity">
    <text evidence="2">Belongs to the complex I subunit 6 family.</text>
</comment>
<keyword evidence="9" id="KW-0249">Electron transport</keyword>
<proteinExistence type="inferred from homology"/>
<keyword evidence="12 17" id="KW-0496">Mitochondrion</keyword>
<geneLocation type="mitochondrion" evidence="17"/>
<gene>
    <name evidence="17" type="primary">ND6</name>
</gene>
<keyword evidence="5" id="KW-0813">Transport</keyword>
<feature type="transmembrane region" description="Helical" evidence="16">
    <location>
        <begin position="125"/>
        <end position="149"/>
    </location>
</feature>
<comment type="catalytic activity">
    <reaction evidence="15">
        <text>a ubiquinone + NADH + 5 H(+)(in) = a ubiquinol + NAD(+) + 4 H(+)(out)</text>
        <dbReference type="Rhea" id="RHEA:29091"/>
        <dbReference type="Rhea" id="RHEA-COMP:9565"/>
        <dbReference type="Rhea" id="RHEA-COMP:9566"/>
        <dbReference type="ChEBI" id="CHEBI:15378"/>
        <dbReference type="ChEBI" id="CHEBI:16389"/>
        <dbReference type="ChEBI" id="CHEBI:17976"/>
        <dbReference type="ChEBI" id="CHEBI:57540"/>
        <dbReference type="ChEBI" id="CHEBI:57945"/>
        <dbReference type="EC" id="7.1.1.2"/>
    </reaction>
</comment>
<keyword evidence="11" id="KW-0520">NAD</keyword>
<evidence type="ECO:0000313" key="17">
    <source>
        <dbReference type="EMBL" id="AML25668.1"/>
    </source>
</evidence>
<evidence type="ECO:0000256" key="5">
    <source>
        <dbReference type="ARBA" id="ARBA00022448"/>
    </source>
</evidence>
<keyword evidence="10 16" id="KW-1133">Transmembrane helix</keyword>
<dbReference type="InterPro" id="IPR050269">
    <property type="entry name" value="ComplexI_Subunit6"/>
</dbReference>